<dbReference type="PANTHER" id="PTHR30177">
    <property type="entry name" value="GLYCINE BETAINE/L-PROLINE TRANSPORT SYSTEM PERMEASE PROTEIN PROW"/>
    <property type="match status" value="1"/>
</dbReference>
<feature type="transmembrane region" description="Helical" evidence="8">
    <location>
        <begin position="149"/>
        <end position="169"/>
    </location>
</feature>
<comment type="similarity">
    <text evidence="8">Belongs to the binding-protein-dependent transport system permease family.</text>
</comment>
<dbReference type="Proteomes" id="UP000003100">
    <property type="component" value="Unassembled WGS sequence"/>
</dbReference>
<dbReference type="PROSITE" id="PS50928">
    <property type="entry name" value="ABC_TM1"/>
    <property type="match status" value="1"/>
</dbReference>
<dbReference type="RefSeq" id="WP_005950158.1">
    <property type="nucleotide sequence ID" value="NZ_GG657686.1"/>
</dbReference>
<dbReference type="SUPFAM" id="SSF161098">
    <property type="entry name" value="MetI-like"/>
    <property type="match status" value="1"/>
</dbReference>
<dbReference type="InterPro" id="IPR051204">
    <property type="entry name" value="ABC_transp_perm/SBD"/>
</dbReference>
<dbReference type="EMBL" id="ACBZ01000143">
    <property type="protein sequence ID" value="EEG48471.1"/>
    <property type="molecule type" value="Genomic_DNA"/>
</dbReference>
<evidence type="ECO:0000256" key="1">
    <source>
        <dbReference type="ARBA" id="ARBA00004141"/>
    </source>
</evidence>
<dbReference type="Gene3D" id="1.10.3720.10">
    <property type="entry name" value="MetI-like"/>
    <property type="match status" value="1"/>
</dbReference>
<dbReference type="FunFam" id="1.10.3720.10:FF:000001">
    <property type="entry name" value="Glycine betaine ABC transporter, permease"/>
    <property type="match status" value="1"/>
</dbReference>
<dbReference type="InterPro" id="IPR035906">
    <property type="entry name" value="MetI-like_sf"/>
</dbReference>
<dbReference type="AlphaFoldDB" id="C0CP34"/>
<feature type="transmembrane region" description="Helical" evidence="8">
    <location>
        <begin position="20"/>
        <end position="47"/>
    </location>
</feature>
<dbReference type="eggNOG" id="COG1174">
    <property type="taxonomic scope" value="Bacteria"/>
</dbReference>
<keyword evidence="5 8" id="KW-0472">Membrane</keyword>
<dbReference type="InterPro" id="IPR000515">
    <property type="entry name" value="MetI-like"/>
</dbReference>
<organism evidence="10 11">
    <name type="scientific">Blautia hydrogenotrophica (strain DSM 10507 / JCM 14656 / S5a33)</name>
    <name type="common">Ruminococcus hydrogenotrophicus</name>
    <dbReference type="NCBI Taxonomy" id="476272"/>
    <lineage>
        <taxon>Bacteria</taxon>
        <taxon>Bacillati</taxon>
        <taxon>Bacillota</taxon>
        <taxon>Clostridia</taxon>
        <taxon>Lachnospirales</taxon>
        <taxon>Lachnospiraceae</taxon>
        <taxon>Blautia</taxon>
    </lineage>
</organism>
<comment type="subcellular location">
    <subcellularLocation>
        <location evidence="8">Cell membrane</location>
        <topology evidence="8">Multi-pass membrane protein</topology>
    </subcellularLocation>
    <subcellularLocation>
        <location evidence="1">Membrane</location>
        <topology evidence="1">Multi-pass membrane protein</topology>
    </subcellularLocation>
</comment>
<comment type="similarity">
    <text evidence="6">In the C-terminal section; belongs to the OsmX family.</text>
</comment>
<dbReference type="SUPFAM" id="SSF53850">
    <property type="entry name" value="Periplasmic binding protein-like II"/>
    <property type="match status" value="1"/>
</dbReference>
<feature type="transmembrane region" description="Helical" evidence="8">
    <location>
        <begin position="181"/>
        <end position="205"/>
    </location>
</feature>
<dbReference type="Pfam" id="PF00528">
    <property type="entry name" value="BPD_transp_1"/>
    <property type="match status" value="1"/>
</dbReference>
<evidence type="ECO:0000313" key="11">
    <source>
        <dbReference type="Proteomes" id="UP000003100"/>
    </source>
</evidence>
<dbReference type="eggNOG" id="COG1732">
    <property type="taxonomic scope" value="Bacteria"/>
</dbReference>
<gene>
    <name evidence="10" type="ORF">RUMHYD_02635</name>
</gene>
<keyword evidence="4 8" id="KW-1133">Transmembrane helix</keyword>
<feature type="transmembrane region" description="Helical" evidence="8">
    <location>
        <begin position="226"/>
        <end position="244"/>
    </location>
</feature>
<proteinExistence type="inferred from homology"/>
<protein>
    <recommendedName>
        <fullName evidence="9">ABC transmembrane type-1 domain-containing protein</fullName>
    </recommendedName>
</protein>
<reference evidence="10 11" key="2">
    <citation type="submission" date="2009-02" db="EMBL/GenBank/DDBJ databases">
        <title>Draft genome sequence of Blautia hydrogenotrophica DSM 10507 (Ruminococcus hydrogenotrophicus DSM 10507).</title>
        <authorList>
            <person name="Sudarsanam P."/>
            <person name="Ley R."/>
            <person name="Guruge J."/>
            <person name="Turnbaugh P.J."/>
            <person name="Mahowald M."/>
            <person name="Liep D."/>
            <person name="Gordon J."/>
        </authorList>
    </citation>
    <scope>NUCLEOTIDE SEQUENCE [LARGE SCALE GENOMIC DNA]</scope>
    <source>
        <strain evidence="11">DSM 10507 / JCM 14656 / S5a33</strain>
    </source>
</reference>
<evidence type="ECO:0000313" key="10">
    <source>
        <dbReference type="EMBL" id="EEG48471.1"/>
    </source>
</evidence>
<evidence type="ECO:0000256" key="6">
    <source>
        <dbReference type="ARBA" id="ARBA00035642"/>
    </source>
</evidence>
<evidence type="ECO:0000256" key="2">
    <source>
        <dbReference type="ARBA" id="ARBA00022448"/>
    </source>
</evidence>
<feature type="transmembrane region" description="Helical" evidence="8">
    <location>
        <begin position="68"/>
        <end position="94"/>
    </location>
</feature>
<dbReference type="GO" id="GO:0022857">
    <property type="term" value="F:transmembrane transporter activity"/>
    <property type="evidence" value="ECO:0007669"/>
    <property type="project" value="InterPro"/>
</dbReference>
<keyword evidence="3 8" id="KW-0812">Transmembrane</keyword>
<dbReference type="GO" id="GO:0043190">
    <property type="term" value="C:ATP-binding cassette (ABC) transporter complex"/>
    <property type="evidence" value="ECO:0007669"/>
    <property type="project" value="InterPro"/>
</dbReference>
<name>C0CP34_BLAHS</name>
<reference evidence="10 11" key="1">
    <citation type="submission" date="2009-01" db="EMBL/GenBank/DDBJ databases">
        <authorList>
            <person name="Fulton L."/>
            <person name="Clifton S."/>
            <person name="Fulton B."/>
            <person name="Xu J."/>
            <person name="Minx P."/>
            <person name="Pepin K.H."/>
            <person name="Johnson M."/>
            <person name="Bhonagiri V."/>
            <person name="Nash W.E."/>
            <person name="Mardis E.R."/>
            <person name="Wilson R.K."/>
        </authorList>
    </citation>
    <scope>NUCLEOTIDE SEQUENCE [LARGE SCALE GENOMIC DNA]</scope>
    <source>
        <strain evidence="11">DSM 10507 / JCM 14656 / S5a33</strain>
    </source>
</reference>
<accession>C0CP34</accession>
<feature type="non-terminal residue" evidence="10">
    <location>
        <position position="341"/>
    </location>
</feature>
<sequence>MTAFLEYVVQNKSQILSLLIAHIQLTCIAVGLAILIGVPLGLLISYVKKLNKAVLGIASIIQAIPSMALLGFAIPFLGIGVLPSVIVVILYSLLPIVKNTFTGIQGIDPELLESAKGIGLTKTQILFKIQIPLALPVIMAGIRISAVTAVGLMTMAAFIGGGGLGYLVFSGISTVNNSQILAGAIPACLLALLVDFLLGMVEKFVTPVSLRNKNAASKKQRARQKAILIVSGALIVIFFVVSGIRSTMNSPQGDTITVGGKDYTEQRLLCELMSQAIEKETDLNVSRKSNLGGTQVVFNAVKSGEVDVYMEYIGTAYADTLGYEPISDVDKAYQTVKDEFK</sequence>
<feature type="domain" description="ABC transmembrane type-1" evidence="9">
    <location>
        <begin position="19"/>
        <end position="198"/>
    </location>
</feature>
<keyword evidence="11" id="KW-1185">Reference proteome</keyword>
<dbReference type="CDD" id="cd06261">
    <property type="entry name" value="TM_PBP2"/>
    <property type="match status" value="1"/>
</dbReference>
<evidence type="ECO:0000256" key="4">
    <source>
        <dbReference type="ARBA" id="ARBA00022989"/>
    </source>
</evidence>
<keyword evidence="2 8" id="KW-0813">Transport</keyword>
<evidence type="ECO:0000256" key="7">
    <source>
        <dbReference type="ARBA" id="ARBA00035652"/>
    </source>
</evidence>
<dbReference type="HOGENOM" id="CLU_038355_0_0_9"/>
<evidence type="ECO:0000256" key="5">
    <source>
        <dbReference type="ARBA" id="ARBA00023136"/>
    </source>
</evidence>
<dbReference type="PATRIC" id="fig|476272.21.peg.764"/>
<evidence type="ECO:0000259" key="9">
    <source>
        <dbReference type="PROSITE" id="PS50928"/>
    </source>
</evidence>
<evidence type="ECO:0000256" key="3">
    <source>
        <dbReference type="ARBA" id="ARBA00022692"/>
    </source>
</evidence>
<dbReference type="InterPro" id="IPR007210">
    <property type="entry name" value="ABC_Gly_betaine_transp_sub-bd"/>
</dbReference>
<dbReference type="Pfam" id="PF04069">
    <property type="entry name" value="OpuAC"/>
    <property type="match status" value="1"/>
</dbReference>
<dbReference type="GO" id="GO:0031460">
    <property type="term" value="P:glycine betaine transport"/>
    <property type="evidence" value="ECO:0007669"/>
    <property type="project" value="TreeGrafter"/>
</dbReference>
<dbReference type="Gene3D" id="3.40.190.10">
    <property type="entry name" value="Periplasmic binding protein-like II"/>
    <property type="match status" value="1"/>
</dbReference>
<evidence type="ECO:0000256" key="8">
    <source>
        <dbReference type="RuleBase" id="RU363032"/>
    </source>
</evidence>
<comment type="similarity">
    <text evidence="7">In the N-terminal section; belongs to the binding-protein-dependent transport system permease family.</text>
</comment>
<dbReference type="PANTHER" id="PTHR30177:SF4">
    <property type="entry name" value="OSMOPROTECTANT IMPORT PERMEASE PROTEIN OSMW"/>
    <property type="match status" value="1"/>
</dbReference>